<dbReference type="EMBL" id="JBFXLS010000135">
    <property type="protein sequence ID" value="KAL2813927.1"/>
    <property type="molecule type" value="Genomic_DNA"/>
</dbReference>
<dbReference type="PANTHER" id="PTHR43341">
    <property type="entry name" value="AMINO ACID PERMEASE"/>
    <property type="match status" value="1"/>
</dbReference>
<feature type="transmembrane region" description="Helical" evidence="6">
    <location>
        <begin position="349"/>
        <end position="369"/>
    </location>
</feature>
<feature type="compositionally biased region" description="Low complexity" evidence="5">
    <location>
        <begin position="1"/>
        <end position="13"/>
    </location>
</feature>
<evidence type="ECO:0000313" key="9">
    <source>
        <dbReference type="Proteomes" id="UP001610335"/>
    </source>
</evidence>
<feature type="transmembrane region" description="Helical" evidence="6">
    <location>
        <begin position="475"/>
        <end position="494"/>
    </location>
</feature>
<accession>A0ABR4HGN2</accession>
<evidence type="ECO:0000256" key="3">
    <source>
        <dbReference type="ARBA" id="ARBA00022989"/>
    </source>
</evidence>
<comment type="subcellular location">
    <subcellularLocation>
        <location evidence="1">Membrane</location>
        <topology evidence="1">Multi-pass membrane protein</topology>
    </subcellularLocation>
</comment>
<feature type="domain" description="Amino acid permease/ SLC12A" evidence="7">
    <location>
        <begin position="67"/>
        <end position="531"/>
    </location>
</feature>
<comment type="caution">
    <text evidence="8">The sequence shown here is derived from an EMBL/GenBank/DDBJ whole genome shotgun (WGS) entry which is preliminary data.</text>
</comment>
<feature type="compositionally biased region" description="Basic and acidic residues" evidence="5">
    <location>
        <begin position="14"/>
        <end position="24"/>
    </location>
</feature>
<dbReference type="Pfam" id="PF00324">
    <property type="entry name" value="AA_permease"/>
    <property type="match status" value="1"/>
</dbReference>
<dbReference type="Proteomes" id="UP001610335">
    <property type="component" value="Unassembled WGS sequence"/>
</dbReference>
<dbReference type="InterPro" id="IPR050524">
    <property type="entry name" value="APC_YAT"/>
</dbReference>
<gene>
    <name evidence="8" type="ORF">BDW59DRAFT_167361</name>
</gene>
<evidence type="ECO:0000313" key="8">
    <source>
        <dbReference type="EMBL" id="KAL2813927.1"/>
    </source>
</evidence>
<dbReference type="PIRSF" id="PIRSF006060">
    <property type="entry name" value="AA_transporter"/>
    <property type="match status" value="1"/>
</dbReference>
<dbReference type="PANTHER" id="PTHR43341:SF15">
    <property type="entry name" value="GENERAL AMINO ACID PERMEASE AGP2"/>
    <property type="match status" value="1"/>
</dbReference>
<feature type="transmembrane region" description="Helical" evidence="6">
    <location>
        <begin position="437"/>
        <end position="454"/>
    </location>
</feature>
<feature type="transmembrane region" description="Helical" evidence="6">
    <location>
        <begin position="134"/>
        <end position="156"/>
    </location>
</feature>
<feature type="region of interest" description="Disordered" evidence="5">
    <location>
        <begin position="1"/>
        <end position="24"/>
    </location>
</feature>
<evidence type="ECO:0000256" key="4">
    <source>
        <dbReference type="ARBA" id="ARBA00023136"/>
    </source>
</evidence>
<evidence type="ECO:0000259" key="7">
    <source>
        <dbReference type="Pfam" id="PF00324"/>
    </source>
</evidence>
<feature type="transmembrane region" description="Helical" evidence="6">
    <location>
        <begin position="69"/>
        <end position="89"/>
    </location>
</feature>
<keyword evidence="9" id="KW-1185">Reference proteome</keyword>
<reference evidence="8 9" key="1">
    <citation type="submission" date="2024-07" db="EMBL/GenBank/DDBJ databases">
        <title>Section-level genome sequencing and comparative genomics of Aspergillus sections Usti and Cavernicolus.</title>
        <authorList>
            <consortium name="Lawrence Berkeley National Laboratory"/>
            <person name="Nybo J.L."/>
            <person name="Vesth T.C."/>
            <person name="Theobald S."/>
            <person name="Frisvad J.C."/>
            <person name="Larsen T.O."/>
            <person name="Kjaerboelling I."/>
            <person name="Rothschild-Mancinelli K."/>
            <person name="Lyhne E.K."/>
            <person name="Kogle M.E."/>
            <person name="Barry K."/>
            <person name="Clum A."/>
            <person name="Na H."/>
            <person name="Ledsgaard L."/>
            <person name="Lin J."/>
            <person name="Lipzen A."/>
            <person name="Kuo A."/>
            <person name="Riley R."/>
            <person name="Mondo S."/>
            <person name="LaButti K."/>
            <person name="Haridas S."/>
            <person name="Pangalinan J."/>
            <person name="Salamov A.A."/>
            <person name="Simmons B.A."/>
            <person name="Magnuson J.K."/>
            <person name="Chen J."/>
            <person name="Drula E."/>
            <person name="Henrissat B."/>
            <person name="Wiebenga A."/>
            <person name="Lubbers R.J."/>
            <person name="Gomes A.C."/>
            <person name="Makela M.R."/>
            <person name="Stajich J."/>
            <person name="Grigoriev I.V."/>
            <person name="Mortensen U.H."/>
            <person name="De vries R.P."/>
            <person name="Baker S.E."/>
            <person name="Andersen M.R."/>
        </authorList>
    </citation>
    <scope>NUCLEOTIDE SEQUENCE [LARGE SCALE GENOMIC DNA]</scope>
    <source>
        <strain evidence="8 9">CBS 600.67</strain>
    </source>
</reference>
<dbReference type="Gene3D" id="1.20.1740.10">
    <property type="entry name" value="Amino acid/polyamine transporter I"/>
    <property type="match status" value="1"/>
</dbReference>
<evidence type="ECO:0000256" key="5">
    <source>
        <dbReference type="SAM" id="MobiDB-lite"/>
    </source>
</evidence>
<sequence>MDSAISSSDIQPSSKKDSPMARTDSVDIGHVVSEPWSAQDPSKSEATDLTEAIREAVNHRRLNPRQIQLTALAGSIGAALFVAIGSGVMSGPLCLFLAFLFWATIVFSVAQCQTEIVTLLPLDGSFIRLAGRMVDPALGVAVGWNHFFAQTSYIIFEATVINTLVEYWGYNQSPAILISISLFLYLAINVYRADVFGEAEFWLALGKVLLATGLIIYTIVVMLGGNPLNEQVSPAITRAILIISSRFGFRYWKEPGVWAGAGPSDRLMSFVNAVNVAGFLIAGEARDPRRTVPRAFSTIMTRLIIFFIGGCLCVGILVPYDDATLSTGSDTYAGGSPYVISMERLKIPVLPSIVNAALITCIFSAGNAYTFNASRSLHALALDGQAPKFLRRLNKKGVPYMAVIVVMLLSCLAYLALGSSSAQVLNWILNFCTAATMFNWTVISFTSIRFNAAIKAQGIDKKDFLTSVSNIQPYAAYWACFWAFLFLWFQGYAVFVKGNWKVSTFIFNYGIIALAGGIGLVWKIIKRTPFHKSEDVDLVSGLAFFDALTEHYRAERDAAPPVTVKDKIMARIF</sequence>
<protein>
    <submittedName>
        <fullName evidence="8">Amino acid permease/ SLC12A domain-containing protein</fullName>
    </submittedName>
</protein>
<keyword evidence="4 6" id="KW-0472">Membrane</keyword>
<evidence type="ECO:0000256" key="1">
    <source>
        <dbReference type="ARBA" id="ARBA00004141"/>
    </source>
</evidence>
<organism evidence="8 9">
    <name type="scientific">Aspergillus cavernicola</name>
    <dbReference type="NCBI Taxonomy" id="176166"/>
    <lineage>
        <taxon>Eukaryota</taxon>
        <taxon>Fungi</taxon>
        <taxon>Dikarya</taxon>
        <taxon>Ascomycota</taxon>
        <taxon>Pezizomycotina</taxon>
        <taxon>Eurotiomycetes</taxon>
        <taxon>Eurotiomycetidae</taxon>
        <taxon>Eurotiales</taxon>
        <taxon>Aspergillaceae</taxon>
        <taxon>Aspergillus</taxon>
        <taxon>Aspergillus subgen. Nidulantes</taxon>
    </lineage>
</organism>
<feature type="transmembrane region" description="Helical" evidence="6">
    <location>
        <begin position="303"/>
        <end position="320"/>
    </location>
</feature>
<keyword evidence="2 6" id="KW-0812">Transmembrane</keyword>
<feature type="transmembrane region" description="Helical" evidence="6">
    <location>
        <begin position="506"/>
        <end position="525"/>
    </location>
</feature>
<feature type="transmembrane region" description="Helical" evidence="6">
    <location>
        <begin position="95"/>
        <end position="122"/>
    </location>
</feature>
<name>A0ABR4HGN2_9EURO</name>
<feature type="transmembrane region" description="Helical" evidence="6">
    <location>
        <begin position="398"/>
        <end position="417"/>
    </location>
</feature>
<feature type="transmembrane region" description="Helical" evidence="6">
    <location>
        <begin position="200"/>
        <end position="223"/>
    </location>
</feature>
<evidence type="ECO:0000256" key="2">
    <source>
        <dbReference type="ARBA" id="ARBA00022692"/>
    </source>
</evidence>
<dbReference type="InterPro" id="IPR004841">
    <property type="entry name" value="AA-permease/SLC12A_dom"/>
</dbReference>
<evidence type="ECO:0000256" key="6">
    <source>
        <dbReference type="SAM" id="Phobius"/>
    </source>
</evidence>
<proteinExistence type="predicted"/>
<feature type="transmembrane region" description="Helical" evidence="6">
    <location>
        <begin position="168"/>
        <end position="188"/>
    </location>
</feature>
<keyword evidence="3 6" id="KW-1133">Transmembrane helix</keyword>